<accession>A0A009SCM5</accession>
<name>A0A009SCM5_ACIBA</name>
<organism evidence="3 4">
    <name type="scientific">Acinetobacter baumannii 99063</name>
    <dbReference type="NCBI Taxonomy" id="1310630"/>
    <lineage>
        <taxon>Bacteria</taxon>
        <taxon>Pseudomonadati</taxon>
        <taxon>Pseudomonadota</taxon>
        <taxon>Gammaproteobacteria</taxon>
        <taxon>Moraxellales</taxon>
        <taxon>Moraxellaceae</taxon>
        <taxon>Acinetobacter</taxon>
        <taxon>Acinetobacter calcoaceticus/baumannii complex</taxon>
    </lineage>
</organism>
<reference evidence="3 4" key="1">
    <citation type="submission" date="2014-02" db="EMBL/GenBank/DDBJ databases">
        <title>Comparative genomics and transcriptomics to identify genetic mechanisms underlying the emergence of carbapenem resistant Acinetobacter baumannii (CRAb).</title>
        <authorList>
            <person name="Harris A.D."/>
            <person name="Johnson K.J."/>
            <person name="George J."/>
            <person name="Shefchek K."/>
            <person name="Daugherty S.C."/>
            <person name="Parankush S."/>
            <person name="Sadzewicz L."/>
            <person name="Tallon L."/>
            <person name="Sengamalay N."/>
            <person name="Hazen T.H."/>
            <person name="Rasko D.A."/>
        </authorList>
    </citation>
    <scope>NUCLEOTIDE SEQUENCE [LARGE SCALE GENOMIC DNA]</scope>
    <source>
        <strain evidence="3 4">99063</strain>
    </source>
</reference>
<evidence type="ECO:0000313" key="4">
    <source>
        <dbReference type="Proteomes" id="UP000020735"/>
    </source>
</evidence>
<gene>
    <name evidence="3" type="ORF">J529_1897</name>
</gene>
<sequence>MIQDVQAFPISFYFNPDAATSFFIPKYQREYVWGWSNWDALFNDLDESPSGHFLGSIICVNSQKDSMAGSRLELIDGQQRFTTVSLLFCALYDKLKSHPDPDDDFNVELINLKNRIFIKATGQWRFEPSEQMQNKTDFQQVLSKLFPKLVTAPKGLANFGNRRIAKAYKYFRERLEPLTIEQSQILLEKLKSAILVKIEVQSHSDAFMLFESINNRGIPLSAIDIIKNNLLAELDKRPDYGIDRAFDEWKELIDLLPEPAIQERFLRQLYNVYKYLNFVEVKGCSRATRSNLIHIYDTLLRKNPVWLFNALQTQGKTYSALLNPTIAIDEWNEKAVANLQDLKHLGAAPAYGFLLWTCQVSRNHAWDESEAVSQVAALLTKWFFWRNLTDTPPTRELDPMFVELINELLHKIRSKEIKELADYLKQTNDLLVARAAPEETCDACLQGDVYLENYEATRFMLCKLEELHQTRENKRNLWAHDSNSRPVFTVEHILPKTENLGKEWVDMLELNSRDSADLVRQRCAHLLGNLTLSGYNSKLGTMDFLRKRDRQNDQGDYIGYKNGLYLNRHLVKRKHWNELSIRARTKIMLKEVKAILSLRNNFL</sequence>
<dbReference type="Pfam" id="PF03235">
    <property type="entry name" value="GmrSD_N"/>
    <property type="match status" value="1"/>
</dbReference>
<feature type="domain" description="GmrSD restriction endonucleases N-terminal" evidence="1">
    <location>
        <begin position="21"/>
        <end position="230"/>
    </location>
</feature>
<protein>
    <recommendedName>
        <fullName evidence="5">DUF262 domain-containing protein</fullName>
    </recommendedName>
</protein>
<dbReference type="Pfam" id="PF07510">
    <property type="entry name" value="GmrSD_C"/>
    <property type="match status" value="1"/>
</dbReference>
<proteinExistence type="predicted"/>
<dbReference type="AlphaFoldDB" id="A0A009SCM5"/>
<dbReference type="RefSeq" id="WP_032068277.1">
    <property type="nucleotide sequence ID" value="NZ_JEXJ01000025.1"/>
</dbReference>
<dbReference type="EMBL" id="JEXJ01000025">
    <property type="protein sequence ID" value="EXC51468.1"/>
    <property type="molecule type" value="Genomic_DNA"/>
</dbReference>
<dbReference type="Proteomes" id="UP000020735">
    <property type="component" value="Unassembled WGS sequence"/>
</dbReference>
<evidence type="ECO:0000259" key="1">
    <source>
        <dbReference type="Pfam" id="PF03235"/>
    </source>
</evidence>
<feature type="domain" description="GmrSD restriction endonucleases C-terminal" evidence="2">
    <location>
        <begin position="453"/>
        <end position="590"/>
    </location>
</feature>
<dbReference type="PATRIC" id="fig|1310630.3.peg.1854"/>
<dbReference type="InterPro" id="IPR004919">
    <property type="entry name" value="GmrSD_N"/>
</dbReference>
<evidence type="ECO:0000259" key="2">
    <source>
        <dbReference type="Pfam" id="PF07510"/>
    </source>
</evidence>
<dbReference type="PANTHER" id="PTHR35149:SF1">
    <property type="entry name" value="DUF5655 DOMAIN-CONTAINING PROTEIN"/>
    <property type="match status" value="1"/>
</dbReference>
<dbReference type="InterPro" id="IPR011089">
    <property type="entry name" value="GmrSD_C"/>
</dbReference>
<evidence type="ECO:0000313" key="3">
    <source>
        <dbReference type="EMBL" id="EXC51468.1"/>
    </source>
</evidence>
<dbReference type="PANTHER" id="PTHR35149">
    <property type="entry name" value="SLL5132 PROTEIN"/>
    <property type="match status" value="1"/>
</dbReference>
<evidence type="ECO:0008006" key="5">
    <source>
        <dbReference type="Google" id="ProtNLM"/>
    </source>
</evidence>
<comment type="caution">
    <text evidence="3">The sequence shown here is derived from an EMBL/GenBank/DDBJ whole genome shotgun (WGS) entry which is preliminary data.</text>
</comment>